<comment type="caution">
    <text evidence="2">The sequence shown here is derived from an EMBL/GenBank/DDBJ whole genome shotgun (WGS) entry which is preliminary data.</text>
</comment>
<gene>
    <name evidence="2" type="ORF">HF086_014163</name>
</gene>
<sequence length="452" mass="52632">MILEQNSKGYGTNPLDCNTNPKETFLRNNYEASPMDYDRLNNDVKNNESNIESDEHRRKNKRRKGSKSRRKPEEGKNNHNHNGTEDNNKNTSKKSKKRSRKPKQDPSKENQVNNDENLNTKDANRHSKRINKENETNTENITTENPKPRRKHKKKSKPDANSTVAANLEQQIPQLRVINPDLNLANFCEGVTEECRQPRNSKLENTDIQKPMTNLVENFPNNYSFKPFQQLYNPVDTETEDSEKEEPFLNYYDGYIDDYYPLFTDNAAYTANNREVYVKHLGDIKYYYTVDKNNPETFNLPAPVTKEYHKNKNYEEIETTHPKNEIGEEVVQFRTPPLLEVPDFQTRKVERVEINPEAYNNRNEIPKTSTYSPAKQSDMEVKKNGLKTAEDRNIETVFAKSKVAKYGTAYKPEENDISSEEANETKEELIKEDSFKDSGTTYVIAKSVDPFW</sequence>
<feature type="region of interest" description="Disordered" evidence="1">
    <location>
        <begin position="1"/>
        <end position="168"/>
    </location>
</feature>
<evidence type="ECO:0000313" key="3">
    <source>
        <dbReference type="Proteomes" id="UP000814243"/>
    </source>
</evidence>
<proteinExistence type="predicted"/>
<reference evidence="2" key="1">
    <citation type="journal article" date="2021" name="G3 (Bethesda)">
        <title>Genome and transcriptome analysis of the beet armyworm Spodoptera exigua reveals targets for pest control. .</title>
        <authorList>
            <person name="Simon S."/>
            <person name="Breeschoten T."/>
            <person name="Jansen H.J."/>
            <person name="Dirks R.P."/>
            <person name="Schranz M.E."/>
            <person name="Ros V.I.D."/>
        </authorList>
    </citation>
    <scope>NUCLEOTIDE SEQUENCE</scope>
    <source>
        <strain evidence="2">TB_SE_WUR_2020</strain>
    </source>
</reference>
<protein>
    <submittedName>
        <fullName evidence="2">Uncharacterized protein</fullName>
    </submittedName>
</protein>
<evidence type="ECO:0000313" key="2">
    <source>
        <dbReference type="EMBL" id="KAH9645958.1"/>
    </source>
</evidence>
<accession>A0A922N0D1</accession>
<feature type="compositionally biased region" description="Polar residues" evidence="1">
    <location>
        <begin position="159"/>
        <end position="168"/>
    </location>
</feature>
<feature type="compositionally biased region" description="Basic and acidic residues" evidence="1">
    <location>
        <begin position="36"/>
        <end position="46"/>
    </location>
</feature>
<evidence type="ECO:0000256" key="1">
    <source>
        <dbReference type="SAM" id="MobiDB-lite"/>
    </source>
</evidence>
<dbReference type="Proteomes" id="UP000814243">
    <property type="component" value="Unassembled WGS sequence"/>
</dbReference>
<dbReference type="AlphaFoldDB" id="A0A922N0D1"/>
<feature type="compositionally biased region" description="Basic residues" evidence="1">
    <location>
        <begin position="58"/>
        <end position="70"/>
    </location>
</feature>
<dbReference type="EMBL" id="JACEFF010000004">
    <property type="protein sequence ID" value="KAH9645958.1"/>
    <property type="molecule type" value="Genomic_DNA"/>
</dbReference>
<feature type="compositionally biased region" description="Basic and acidic residues" evidence="1">
    <location>
        <begin position="118"/>
        <end position="135"/>
    </location>
</feature>
<feature type="compositionally biased region" description="Basic and acidic residues" evidence="1">
    <location>
        <begin position="71"/>
        <end position="88"/>
    </location>
</feature>
<feature type="compositionally biased region" description="Polar residues" evidence="1">
    <location>
        <begin position="1"/>
        <end position="31"/>
    </location>
</feature>
<organism evidence="2 3">
    <name type="scientific">Spodoptera exigua</name>
    <name type="common">Beet armyworm</name>
    <name type="synonym">Noctua fulgens</name>
    <dbReference type="NCBI Taxonomy" id="7107"/>
    <lineage>
        <taxon>Eukaryota</taxon>
        <taxon>Metazoa</taxon>
        <taxon>Ecdysozoa</taxon>
        <taxon>Arthropoda</taxon>
        <taxon>Hexapoda</taxon>
        <taxon>Insecta</taxon>
        <taxon>Pterygota</taxon>
        <taxon>Neoptera</taxon>
        <taxon>Endopterygota</taxon>
        <taxon>Lepidoptera</taxon>
        <taxon>Glossata</taxon>
        <taxon>Ditrysia</taxon>
        <taxon>Noctuoidea</taxon>
        <taxon>Noctuidae</taxon>
        <taxon>Amphipyrinae</taxon>
        <taxon>Spodoptera</taxon>
    </lineage>
</organism>
<feature type="compositionally biased region" description="Basic residues" evidence="1">
    <location>
        <begin position="91"/>
        <end position="101"/>
    </location>
</feature>
<name>A0A922N0D1_SPOEX</name>